<reference evidence="1" key="1">
    <citation type="submission" date="2022-04" db="EMBL/GenBank/DDBJ databases">
        <title>Chromosome-scale genome assembly of Holotrichia oblita Faldermann.</title>
        <authorList>
            <person name="Rongchong L."/>
        </authorList>
    </citation>
    <scope>NUCLEOTIDE SEQUENCE</scope>
    <source>
        <strain evidence="1">81SQS9</strain>
    </source>
</reference>
<comment type="caution">
    <text evidence="1">The sequence shown here is derived from an EMBL/GenBank/DDBJ whole genome shotgun (WGS) entry which is preliminary data.</text>
</comment>
<name>A0ACB9SQF8_HOLOL</name>
<gene>
    <name evidence="1" type="ORF">MML48_8g00011908</name>
</gene>
<dbReference type="Proteomes" id="UP001056778">
    <property type="component" value="Chromosome 8"/>
</dbReference>
<evidence type="ECO:0000313" key="2">
    <source>
        <dbReference type="Proteomes" id="UP001056778"/>
    </source>
</evidence>
<protein>
    <submittedName>
        <fullName evidence="1">L-asparaginase</fullName>
    </submittedName>
</protein>
<keyword evidence="2" id="KW-1185">Reference proteome</keyword>
<accession>A0ACB9SQF8</accession>
<proteinExistence type="predicted"/>
<evidence type="ECO:0000313" key="1">
    <source>
        <dbReference type="EMBL" id="KAI4455972.1"/>
    </source>
</evidence>
<organism evidence="1 2">
    <name type="scientific">Holotrichia oblita</name>
    <name type="common">Chafer beetle</name>
    <dbReference type="NCBI Taxonomy" id="644536"/>
    <lineage>
        <taxon>Eukaryota</taxon>
        <taxon>Metazoa</taxon>
        <taxon>Ecdysozoa</taxon>
        <taxon>Arthropoda</taxon>
        <taxon>Hexapoda</taxon>
        <taxon>Insecta</taxon>
        <taxon>Pterygota</taxon>
        <taxon>Neoptera</taxon>
        <taxon>Endopterygota</taxon>
        <taxon>Coleoptera</taxon>
        <taxon>Polyphaga</taxon>
        <taxon>Scarabaeiformia</taxon>
        <taxon>Scarabaeidae</taxon>
        <taxon>Melolonthinae</taxon>
        <taxon>Holotrichia</taxon>
    </lineage>
</organism>
<sequence>MNLLKANRYCFSQRRAYTPHQAALRQDTVLVHGGAGVVPADIVDKKLQGIQEAVSEGYITLKETGHVLDAVERAIKVLEDNEYFNAGFGSHLTEKGEIEMDASIMEGGELTAGGVFTVKNIKHPITLAKLIMVKTKYVILVGDGAMQFAHENGIQQLPSGKLVSKTAKEFWDQNKLVSEDGPEVGAIVLGKNGDIAVGVSAGGSSRRIQGLSNGSSHLGSGIYVDNTIGATCCSGSTTAISKMCLAYSITRHLTNMPVMEAIQYKLSYMKDELKQQAGRKKQKAIQIIDC</sequence>
<dbReference type="EMBL" id="CM043022">
    <property type="protein sequence ID" value="KAI4455972.1"/>
    <property type="molecule type" value="Genomic_DNA"/>
</dbReference>